<evidence type="ECO:0000256" key="3">
    <source>
        <dbReference type="ARBA" id="ARBA00004906"/>
    </source>
</evidence>
<dbReference type="GO" id="GO:0030674">
    <property type="term" value="F:protein-macromolecule adaptor activity"/>
    <property type="evidence" value="ECO:0007669"/>
    <property type="project" value="UniProtKB-ARBA"/>
</dbReference>
<dbReference type="PANTHER" id="PTHR10131:SF96">
    <property type="entry name" value="TNF RECEPTOR-ASSOCIATED FACTOR 1"/>
    <property type="match status" value="1"/>
</dbReference>
<evidence type="ECO:0000256" key="21">
    <source>
        <dbReference type="SAM" id="Coils"/>
    </source>
</evidence>
<dbReference type="GO" id="GO:0005829">
    <property type="term" value="C:cytosol"/>
    <property type="evidence" value="ECO:0007669"/>
    <property type="project" value="UniProtKB-ARBA"/>
</dbReference>
<organism evidence="25 26">
    <name type="scientific">Chiloscyllium punctatum</name>
    <name type="common">Brownbanded bambooshark</name>
    <name type="synonym">Hemiscyllium punctatum</name>
    <dbReference type="NCBI Taxonomy" id="137246"/>
    <lineage>
        <taxon>Eukaryota</taxon>
        <taxon>Metazoa</taxon>
        <taxon>Chordata</taxon>
        <taxon>Craniata</taxon>
        <taxon>Vertebrata</taxon>
        <taxon>Chondrichthyes</taxon>
        <taxon>Elasmobranchii</taxon>
        <taxon>Galeomorphii</taxon>
        <taxon>Galeoidea</taxon>
        <taxon>Orectolobiformes</taxon>
        <taxon>Hemiscylliidae</taxon>
        <taxon>Chiloscyllium</taxon>
    </lineage>
</organism>
<evidence type="ECO:0000256" key="2">
    <source>
        <dbReference type="ARBA" id="ARBA00004496"/>
    </source>
</evidence>
<dbReference type="AlphaFoldDB" id="A0A401SRZ9"/>
<keyword evidence="6" id="KW-1017">Isopeptide bond</keyword>
<dbReference type="Proteomes" id="UP000287033">
    <property type="component" value="Unassembled WGS sequence"/>
</dbReference>
<dbReference type="GO" id="GO:0008289">
    <property type="term" value="F:lipid binding"/>
    <property type="evidence" value="ECO:0007669"/>
    <property type="project" value="UniProtKB-KW"/>
</dbReference>
<keyword evidence="26" id="KW-1185">Reference proteome</keyword>
<dbReference type="OrthoDB" id="6499288at2759"/>
<evidence type="ECO:0000259" key="23">
    <source>
        <dbReference type="PROSITE" id="PS50144"/>
    </source>
</evidence>
<evidence type="ECO:0000256" key="15">
    <source>
        <dbReference type="ARBA" id="ARBA00022843"/>
    </source>
</evidence>
<dbReference type="FunFam" id="2.60.210.10:FF:000035">
    <property type="entry name" value="TNF receptor-associated factor 2"/>
    <property type="match status" value="1"/>
</dbReference>
<dbReference type="FunFam" id="3.30.40.10:FF:000189">
    <property type="entry name" value="TNF receptor-associated factor"/>
    <property type="match status" value="1"/>
</dbReference>
<keyword evidence="10 19" id="KW-0479">Metal-binding</keyword>
<keyword evidence="9" id="KW-0053">Apoptosis</keyword>
<dbReference type="GO" id="GO:1990604">
    <property type="term" value="C:IRE1-TRAF2-ASK1 complex"/>
    <property type="evidence" value="ECO:0007669"/>
    <property type="project" value="UniProtKB-ARBA"/>
</dbReference>
<evidence type="ECO:0000259" key="22">
    <source>
        <dbReference type="PROSITE" id="PS50089"/>
    </source>
</evidence>
<dbReference type="SMART" id="SM00061">
    <property type="entry name" value="MATH"/>
    <property type="match status" value="1"/>
</dbReference>
<dbReference type="Pfam" id="PF16673">
    <property type="entry name" value="TRAF_BIRC3_bd"/>
    <property type="match status" value="1"/>
</dbReference>
<reference evidence="25 26" key="1">
    <citation type="journal article" date="2018" name="Nat. Ecol. Evol.">
        <title>Shark genomes provide insights into elasmobranch evolution and the origin of vertebrates.</title>
        <authorList>
            <person name="Hara Y"/>
            <person name="Yamaguchi K"/>
            <person name="Onimaru K"/>
            <person name="Kadota M"/>
            <person name="Koyanagi M"/>
            <person name="Keeley SD"/>
            <person name="Tatsumi K"/>
            <person name="Tanaka K"/>
            <person name="Motone F"/>
            <person name="Kageyama Y"/>
            <person name="Nozu R"/>
            <person name="Adachi N"/>
            <person name="Nishimura O"/>
            <person name="Nakagawa R"/>
            <person name="Tanegashima C"/>
            <person name="Kiyatake I"/>
            <person name="Matsumoto R"/>
            <person name="Murakumo K"/>
            <person name="Nishida K"/>
            <person name="Terakita A"/>
            <person name="Kuratani S"/>
            <person name="Sato K"/>
            <person name="Hyodo S Kuraku.S."/>
        </authorList>
    </citation>
    <scope>NUCLEOTIDE SEQUENCE [LARGE SCALE GENOMIC DNA]</scope>
</reference>
<feature type="zinc finger region" description="TRAF-type" evidence="20">
    <location>
        <begin position="133"/>
        <end position="185"/>
    </location>
</feature>
<dbReference type="SUPFAM" id="SSF49599">
    <property type="entry name" value="TRAF domain-like"/>
    <property type="match status" value="2"/>
</dbReference>
<evidence type="ECO:0000256" key="17">
    <source>
        <dbReference type="ARBA" id="ARBA00023054"/>
    </source>
</evidence>
<comment type="subcellular location">
    <subcellularLocation>
        <location evidence="2 19">Cytoplasm</location>
    </subcellularLocation>
</comment>
<keyword evidence="17 21" id="KW-0175">Coiled coil</keyword>
<evidence type="ECO:0000313" key="25">
    <source>
        <dbReference type="EMBL" id="GCC33123.1"/>
    </source>
</evidence>
<keyword evidence="15" id="KW-0832">Ubl conjugation</keyword>
<dbReference type="FunFam" id="1.20.5.170:FF:000035">
    <property type="entry name" value="TNF receptor-associated factor"/>
    <property type="match status" value="1"/>
</dbReference>
<evidence type="ECO:0000256" key="12">
    <source>
        <dbReference type="ARBA" id="ARBA00022771"/>
    </source>
</evidence>
<dbReference type="PROSITE" id="PS50144">
    <property type="entry name" value="MATH"/>
    <property type="match status" value="1"/>
</dbReference>
<dbReference type="EMBL" id="BEZZ01000486">
    <property type="protein sequence ID" value="GCC33123.1"/>
    <property type="molecule type" value="Genomic_DNA"/>
</dbReference>
<evidence type="ECO:0000256" key="9">
    <source>
        <dbReference type="ARBA" id="ARBA00022703"/>
    </source>
</evidence>
<dbReference type="InterPro" id="IPR012227">
    <property type="entry name" value="TNF_rcpt-assoc_TRAF_met"/>
</dbReference>
<dbReference type="InterPro" id="IPR032070">
    <property type="entry name" value="TRAF_BIRC3-bd"/>
</dbReference>
<evidence type="ECO:0000256" key="18">
    <source>
        <dbReference type="ARBA" id="ARBA00023121"/>
    </source>
</evidence>
<evidence type="ECO:0000259" key="24">
    <source>
        <dbReference type="PROSITE" id="PS50145"/>
    </source>
</evidence>
<dbReference type="GO" id="GO:0043123">
    <property type="term" value="P:positive regulation of canonical NF-kappaB signal transduction"/>
    <property type="evidence" value="ECO:0007669"/>
    <property type="project" value="UniProtKB-ARBA"/>
</dbReference>
<dbReference type="InterPro" id="IPR013083">
    <property type="entry name" value="Znf_RING/FYVE/PHD"/>
</dbReference>
<dbReference type="Pfam" id="PF21355">
    <property type="entry name" value="TRAF-mep_MATH"/>
    <property type="match status" value="1"/>
</dbReference>
<dbReference type="PIRSF" id="PIRSF015614">
    <property type="entry name" value="TRAF"/>
    <property type="match status" value="1"/>
</dbReference>
<evidence type="ECO:0000256" key="11">
    <source>
        <dbReference type="ARBA" id="ARBA00022737"/>
    </source>
</evidence>
<dbReference type="GO" id="GO:0061630">
    <property type="term" value="F:ubiquitin protein ligase activity"/>
    <property type="evidence" value="ECO:0007669"/>
    <property type="project" value="UniProtKB-EC"/>
</dbReference>
<evidence type="ECO:0000256" key="5">
    <source>
        <dbReference type="ARBA" id="ARBA00022490"/>
    </source>
</evidence>
<keyword evidence="14 19" id="KW-0862">Zinc</keyword>
<dbReference type="EC" id="2.3.2.27" evidence="19"/>
<evidence type="ECO:0000256" key="13">
    <source>
        <dbReference type="ARBA" id="ARBA00022786"/>
    </source>
</evidence>
<dbReference type="Gene3D" id="2.60.210.10">
    <property type="entry name" value="Apoptosis, Tumor Necrosis Factor Receptor Associated Protein 2, Chain A"/>
    <property type="match status" value="1"/>
</dbReference>
<keyword evidence="5 19" id="KW-0963">Cytoplasm</keyword>
<feature type="domain" description="RING-type" evidence="22">
    <location>
        <begin position="41"/>
        <end position="81"/>
    </location>
</feature>
<dbReference type="PROSITE" id="PS50089">
    <property type="entry name" value="ZF_RING_2"/>
    <property type="match status" value="1"/>
</dbReference>
<dbReference type="Gene3D" id="1.20.5.170">
    <property type="match status" value="1"/>
</dbReference>
<evidence type="ECO:0000256" key="8">
    <source>
        <dbReference type="ARBA" id="ARBA00022679"/>
    </source>
</evidence>
<dbReference type="GO" id="GO:0010628">
    <property type="term" value="P:positive regulation of gene expression"/>
    <property type="evidence" value="ECO:0007669"/>
    <property type="project" value="UniProtKB-ARBA"/>
</dbReference>
<evidence type="ECO:0000256" key="10">
    <source>
        <dbReference type="ARBA" id="ARBA00022723"/>
    </source>
</evidence>
<dbReference type="PANTHER" id="PTHR10131">
    <property type="entry name" value="TNF RECEPTOR ASSOCIATED FACTOR"/>
    <property type="match status" value="1"/>
</dbReference>
<dbReference type="GO" id="GO:0006915">
    <property type="term" value="P:apoptotic process"/>
    <property type="evidence" value="ECO:0007669"/>
    <property type="project" value="UniProtKB-KW"/>
</dbReference>
<comment type="caution">
    <text evidence="25">The sequence shown here is derived from an EMBL/GenBank/DDBJ whole genome shotgun (WGS) entry which is preliminary data.</text>
</comment>
<keyword evidence="11" id="KW-0677">Repeat</keyword>
<dbReference type="GO" id="GO:1905669">
    <property type="term" value="P:TORC1 complex assembly"/>
    <property type="evidence" value="ECO:0007669"/>
    <property type="project" value="UniProtKB-ARBA"/>
</dbReference>
<gene>
    <name evidence="25" type="ORF">chiPu_0011591</name>
</gene>
<comment type="similarity">
    <text evidence="4">Belongs to the TNF receptor-associated factor family. A subfamily.</text>
</comment>
<accession>A0A401SRZ9</accession>
<dbReference type="GO" id="GO:0042981">
    <property type="term" value="P:regulation of apoptotic process"/>
    <property type="evidence" value="ECO:0007669"/>
    <property type="project" value="InterPro"/>
</dbReference>
<evidence type="ECO:0000256" key="20">
    <source>
        <dbReference type="PROSITE-ProRule" id="PRU00207"/>
    </source>
</evidence>
<evidence type="ECO:0000256" key="19">
    <source>
        <dbReference type="PIRNR" id="PIRNR015614"/>
    </source>
</evidence>
<keyword evidence="16" id="KW-0007">Acetylation</keyword>
<dbReference type="GO" id="GO:0009898">
    <property type="term" value="C:cytoplasmic side of plasma membrane"/>
    <property type="evidence" value="ECO:0007669"/>
    <property type="project" value="TreeGrafter"/>
</dbReference>
<keyword evidence="18" id="KW-0446">Lipid-binding</keyword>
<keyword evidence="8" id="KW-0808">Transferase</keyword>
<evidence type="ECO:0000256" key="16">
    <source>
        <dbReference type="ARBA" id="ARBA00022990"/>
    </source>
</evidence>
<dbReference type="GO" id="GO:0008270">
    <property type="term" value="F:zinc ion binding"/>
    <property type="evidence" value="ECO:0007669"/>
    <property type="project" value="UniProtKB-UniRule"/>
</dbReference>
<dbReference type="GO" id="GO:0033209">
    <property type="term" value="P:tumor necrosis factor-mediated signaling pathway"/>
    <property type="evidence" value="ECO:0007669"/>
    <property type="project" value="UniProtKB-ARBA"/>
</dbReference>
<dbReference type="CDD" id="cd23125">
    <property type="entry name" value="RING-HC_TRAF1-like"/>
    <property type="match status" value="1"/>
</dbReference>
<sequence length="588" mass="66446">MAQELNGFLCNGLPSSPDENELPSGFPQNICDDVPEEKYLCSFCKNILRKACQTLCGHRYCWACVEWIVKYNKTPICQKCKEDEPPSINEDSILALGKIFTDAAVSKEILDLKVHCINLGCTWKNILKNYEDHITQCEFSLIPCSTGCGSMILRRKLADHLEKECKNNMTECQQCGVKMFLKDLQMHACEEAFANEKKIFKGESANKEKFRPPGGNRTRDSCRFAELGCNFKGGKERLKDHENSSVVAHLASVFQFVNTLKTTFLQNSSIANGCSDHSSMISLSSMIAELQFKIQQLDKDMLSLSSSDSLASLHTQVAMESNGDLETDHFEGPTCSSEFSDLQTVSYSGQTLSECRSKVDALELKIQTFENIVTVLNREVEKTQATMAAFERQNKIDQDAIRALERKVSDQQHLLTLKDVIINEFRLQILALEQTSYEGILMWKINDVNRKRQEAISGKVTNFSSPAFYTSKYGYKVCLRIYLNGDGSGRGTHISLFFVVMRGEYDALLHWPFKQKVTFMLLDQNNREHLIDAFRPDVNSSSFQRPVKEMNIASGCPMFIPLAKLDAPKQTYVKDDTLFIKCIIDAAT</sequence>
<dbReference type="GO" id="GO:0005164">
    <property type="term" value="F:tumor necrosis factor receptor binding"/>
    <property type="evidence" value="ECO:0007669"/>
    <property type="project" value="UniProtKB-UniRule"/>
</dbReference>
<dbReference type="GO" id="GO:0043235">
    <property type="term" value="C:receptor complex"/>
    <property type="evidence" value="ECO:0007669"/>
    <property type="project" value="UniProtKB-ARBA"/>
</dbReference>
<comment type="pathway">
    <text evidence="3">Protein modification; protein ubiquitination.</text>
</comment>
<keyword evidence="12 20" id="KW-0863">Zinc-finger</keyword>
<dbReference type="InterPro" id="IPR008974">
    <property type="entry name" value="TRAF-like"/>
</dbReference>
<evidence type="ECO:0000256" key="14">
    <source>
        <dbReference type="ARBA" id="ARBA00022833"/>
    </source>
</evidence>
<feature type="domain" description="TRAF-type" evidence="24">
    <location>
        <begin position="133"/>
        <end position="185"/>
    </location>
</feature>
<keyword evidence="13" id="KW-0833">Ubl conjugation pathway</keyword>
<feature type="domain" description="MATH" evidence="23">
    <location>
        <begin position="438"/>
        <end position="584"/>
    </location>
</feature>
<dbReference type="InterPro" id="IPR001841">
    <property type="entry name" value="Znf_RING"/>
</dbReference>
<dbReference type="PROSITE" id="PS50145">
    <property type="entry name" value="ZF_TRAF"/>
    <property type="match status" value="1"/>
</dbReference>
<dbReference type="GO" id="GO:1905670">
    <property type="term" value="P:TORC2 complex disassembly"/>
    <property type="evidence" value="ECO:0007669"/>
    <property type="project" value="UniProtKB-ARBA"/>
</dbReference>
<dbReference type="InterPro" id="IPR001293">
    <property type="entry name" value="Znf_TRAF"/>
</dbReference>
<evidence type="ECO:0000313" key="26">
    <source>
        <dbReference type="Proteomes" id="UP000287033"/>
    </source>
</evidence>
<dbReference type="InterPro" id="IPR002083">
    <property type="entry name" value="MATH/TRAF_dom"/>
</dbReference>
<dbReference type="PROSITE" id="PS00518">
    <property type="entry name" value="ZF_RING_1"/>
    <property type="match status" value="1"/>
</dbReference>
<dbReference type="SUPFAM" id="SSF57850">
    <property type="entry name" value="RING/U-box"/>
    <property type="match status" value="1"/>
</dbReference>
<dbReference type="Gene3D" id="3.30.40.10">
    <property type="entry name" value="Zinc/RING finger domain, C3HC4 (zinc finger)"/>
    <property type="match status" value="2"/>
</dbReference>
<dbReference type="GO" id="GO:0002700">
    <property type="term" value="P:regulation of production of molecular mediator of immune response"/>
    <property type="evidence" value="ECO:0007669"/>
    <property type="project" value="UniProtKB-ARBA"/>
</dbReference>
<dbReference type="GO" id="GO:0070534">
    <property type="term" value="P:protein K63-linked ubiquitination"/>
    <property type="evidence" value="ECO:0007669"/>
    <property type="project" value="UniProtKB-ARBA"/>
</dbReference>
<keyword evidence="7" id="KW-0597">Phosphoprotein</keyword>
<dbReference type="Pfam" id="PF02176">
    <property type="entry name" value="zf-TRAF"/>
    <property type="match status" value="1"/>
</dbReference>
<dbReference type="InterPro" id="IPR017907">
    <property type="entry name" value="Znf_RING_CS"/>
</dbReference>
<dbReference type="OMA" id="CIVETNA"/>
<name>A0A401SRZ9_CHIPU</name>
<comment type="catalytic activity">
    <reaction evidence="1 19">
        <text>S-ubiquitinyl-[E2 ubiquitin-conjugating enzyme]-L-cysteine + [acceptor protein]-L-lysine = [E2 ubiquitin-conjugating enzyme]-L-cysteine + N(6)-ubiquitinyl-[acceptor protein]-L-lysine.</text>
        <dbReference type="EC" id="2.3.2.27"/>
    </reaction>
</comment>
<protein>
    <recommendedName>
        <fullName evidence="19">TNF receptor-associated factor</fullName>
        <ecNumber evidence="19">2.3.2.27</ecNumber>
    </recommendedName>
</protein>
<dbReference type="STRING" id="137246.A0A401SRZ9"/>
<evidence type="ECO:0000256" key="1">
    <source>
        <dbReference type="ARBA" id="ARBA00000900"/>
    </source>
</evidence>
<evidence type="ECO:0000256" key="6">
    <source>
        <dbReference type="ARBA" id="ARBA00022499"/>
    </source>
</evidence>
<proteinExistence type="inferred from homology"/>
<dbReference type="GO" id="GO:0043408">
    <property type="term" value="P:regulation of MAPK cascade"/>
    <property type="evidence" value="ECO:0007669"/>
    <property type="project" value="UniProtKB-ARBA"/>
</dbReference>
<feature type="coiled-coil region" evidence="21">
    <location>
        <begin position="352"/>
        <end position="407"/>
    </location>
</feature>
<dbReference type="InterPro" id="IPR049342">
    <property type="entry name" value="TRAF1-6_MATH_dom"/>
</dbReference>
<evidence type="ECO:0000256" key="4">
    <source>
        <dbReference type="ARBA" id="ARBA00006608"/>
    </source>
</evidence>
<evidence type="ECO:0000256" key="7">
    <source>
        <dbReference type="ARBA" id="ARBA00022553"/>
    </source>
</evidence>